<name>E2C045_HARSA</name>
<dbReference type="OMA" id="TSMINTH"/>
<accession>E2C045</accession>
<dbReference type="PANTHER" id="PTHR33053:SF25">
    <property type="entry name" value="TRANSPOSASE DOMAIN-CONTAINING PROTEIN"/>
    <property type="match status" value="1"/>
</dbReference>
<dbReference type="EMBL" id="GL451725">
    <property type="protein sequence ID" value="EFN78686.1"/>
    <property type="molecule type" value="Genomic_DNA"/>
</dbReference>
<dbReference type="InParanoid" id="E2C045"/>
<dbReference type="Proteomes" id="UP000008237">
    <property type="component" value="Unassembled WGS sequence"/>
</dbReference>
<organism evidence="2">
    <name type="scientific">Harpegnathos saltator</name>
    <name type="common">Jerdon's jumping ant</name>
    <dbReference type="NCBI Taxonomy" id="610380"/>
    <lineage>
        <taxon>Eukaryota</taxon>
        <taxon>Metazoa</taxon>
        <taxon>Ecdysozoa</taxon>
        <taxon>Arthropoda</taxon>
        <taxon>Hexapoda</taxon>
        <taxon>Insecta</taxon>
        <taxon>Pterygota</taxon>
        <taxon>Neoptera</taxon>
        <taxon>Endopterygota</taxon>
        <taxon>Hymenoptera</taxon>
        <taxon>Apocrita</taxon>
        <taxon>Aculeata</taxon>
        <taxon>Formicoidea</taxon>
        <taxon>Formicidae</taxon>
        <taxon>Ponerinae</taxon>
        <taxon>Ponerini</taxon>
        <taxon>Harpegnathos</taxon>
    </lineage>
</organism>
<dbReference type="PANTHER" id="PTHR33053">
    <property type="entry name" value="PROTEIN, PUTATIVE-RELATED"/>
    <property type="match status" value="1"/>
</dbReference>
<evidence type="ECO:0000313" key="1">
    <source>
        <dbReference type="EMBL" id="EFN78686.1"/>
    </source>
</evidence>
<sequence length="175" mass="20039">LRIWSLENNISHVALTKLLKGLTVNGYEKLPCDARTLLKTPIRTSMINTHSGTFYYHGLQTALKNHLRHIKPVYGRLKNPIKINLSIDGLPLTKSSKSQFWPLLGQIVHVDYREKPLVIGIFHGYSKPNEPGEIIHEFIEEYNEIQMKGFQYGREKYKVLINAVICDAPAKAFVK</sequence>
<evidence type="ECO:0000313" key="2">
    <source>
        <dbReference type="Proteomes" id="UP000008237"/>
    </source>
</evidence>
<reference evidence="1 2" key="1">
    <citation type="journal article" date="2010" name="Science">
        <title>Genomic comparison of the ants Camponotus floridanus and Harpegnathos saltator.</title>
        <authorList>
            <person name="Bonasio R."/>
            <person name="Zhang G."/>
            <person name="Ye C."/>
            <person name="Mutti N.S."/>
            <person name="Fang X."/>
            <person name="Qin N."/>
            <person name="Donahue G."/>
            <person name="Yang P."/>
            <person name="Li Q."/>
            <person name="Li C."/>
            <person name="Zhang P."/>
            <person name="Huang Z."/>
            <person name="Berger S.L."/>
            <person name="Reinberg D."/>
            <person name="Wang J."/>
            <person name="Liebig J."/>
        </authorList>
    </citation>
    <scope>NUCLEOTIDE SEQUENCE [LARGE SCALE GENOMIC DNA]</scope>
    <source>
        <strain evidence="1 2">R22 G/1</strain>
    </source>
</reference>
<proteinExistence type="predicted"/>
<protein>
    <submittedName>
        <fullName evidence="1">Uncharacterized protein</fullName>
    </submittedName>
</protein>
<feature type="non-terminal residue" evidence="1">
    <location>
        <position position="1"/>
    </location>
</feature>
<gene>
    <name evidence="1" type="ORF">EAI_06700</name>
</gene>
<dbReference type="OrthoDB" id="10028922at2759"/>
<keyword evidence="2" id="KW-1185">Reference proteome</keyword>
<dbReference type="AlphaFoldDB" id="E2C045"/>
<feature type="non-terminal residue" evidence="1">
    <location>
        <position position="175"/>
    </location>
</feature>
<dbReference type="STRING" id="610380.E2C045"/>